<dbReference type="InterPro" id="IPR036116">
    <property type="entry name" value="FN3_sf"/>
</dbReference>
<feature type="domain" description="Fibronectin type-III" evidence="2">
    <location>
        <begin position="548"/>
        <end position="643"/>
    </location>
</feature>
<dbReference type="EMBL" id="CAFBPF010000018">
    <property type="protein sequence ID" value="CAB5003294.1"/>
    <property type="molecule type" value="Genomic_DNA"/>
</dbReference>
<accession>A0A6J7CGL8</accession>
<dbReference type="InterPro" id="IPR050964">
    <property type="entry name" value="Striated_Muscle_Regulatory"/>
</dbReference>
<evidence type="ECO:0000256" key="1">
    <source>
        <dbReference type="ARBA" id="ARBA00022737"/>
    </source>
</evidence>
<dbReference type="CDD" id="cd00063">
    <property type="entry name" value="FN3"/>
    <property type="match status" value="2"/>
</dbReference>
<evidence type="ECO:0000313" key="3">
    <source>
        <dbReference type="EMBL" id="CAB4856771.1"/>
    </source>
</evidence>
<feature type="domain" description="Fibronectin type-III" evidence="2">
    <location>
        <begin position="644"/>
        <end position="737"/>
    </location>
</feature>
<sequence length="737" mass="73705">MEISQQRLRRFSRFGVGLATLIGTGAILVAASLAGASTTPGSPTSPAAVPGPKVGEVKLTWSAPADLGGGLTTYLVASAPVVGGTTGTFSAATPTNSVALRATKTCTATYPDICAYKIFAKNSAGTSVASTEARIVWSAPSAPRSLRAVSTNFSDVDLTWKTPSRSGGLASTFSVEKRIDGGSWVAVSSGEAGPTYTASSSCTGGTSCMYRVRAVNGIGAGPWSNSAAFRVTPGAPKDLVVSVTATHPETTGASAGATETLVAWAPPTLGLVDDDYDVQTCLELCNSHTGTWSASIPVAIGATPSLAGECGALQHTCSYRVRSTNTRSGVSAWVYRAIAPFSPSAVSAATASVEGFISVTFSGAAETGVGPASDRAYRFYTCEASCGSAVSWITDPDEEIALDTISTYPHSASIACTGGTTCLVRMQTVDAAASESALTALTSAVGALLPGDPTGTTVVTGSTSGTVDVSWAAPVVLGSPALTHYETRYSTDAGVSFSAWSSTGGTGTARTISCGAGNTCDVEVRAVNTIGESGSDAGSADAATAPGAPTAMTVVTGATSGTVDASWTDPADLGTPVLNDYETQYSTDAGSTFSAWSSNGGTGTTRNISCGAGNTCIVRVRAVNSIGASAPDSDTADAASAPSAPTGFSAVLNTGTGDADLAWTTPTVSQSITDYEYSVSTDSGSTWGTWTSLTTTGTSASIAACSSTSADTCDYKIRAVNSIGDGASSSTSGFIIP</sequence>
<evidence type="ECO:0000313" key="4">
    <source>
        <dbReference type="EMBL" id="CAB5003294.1"/>
    </source>
</evidence>
<dbReference type="SMART" id="SM00060">
    <property type="entry name" value="FN3"/>
    <property type="match status" value="5"/>
</dbReference>
<feature type="domain" description="Fibronectin type-III" evidence="2">
    <location>
        <begin position="142"/>
        <end position="235"/>
    </location>
</feature>
<dbReference type="AlphaFoldDB" id="A0A6J7CGL8"/>
<keyword evidence="1" id="KW-0677">Repeat</keyword>
<dbReference type="PANTHER" id="PTHR13817">
    <property type="entry name" value="TITIN"/>
    <property type="match status" value="1"/>
</dbReference>
<dbReference type="InterPro" id="IPR003961">
    <property type="entry name" value="FN3_dom"/>
</dbReference>
<protein>
    <submittedName>
        <fullName evidence="3">Unannotated protein</fullName>
    </submittedName>
</protein>
<organism evidence="3">
    <name type="scientific">freshwater metagenome</name>
    <dbReference type="NCBI Taxonomy" id="449393"/>
    <lineage>
        <taxon>unclassified sequences</taxon>
        <taxon>metagenomes</taxon>
        <taxon>ecological metagenomes</taxon>
    </lineage>
</organism>
<dbReference type="Gene3D" id="2.60.40.10">
    <property type="entry name" value="Immunoglobulins"/>
    <property type="match status" value="5"/>
</dbReference>
<reference evidence="3" key="1">
    <citation type="submission" date="2020-05" db="EMBL/GenBank/DDBJ databases">
        <authorList>
            <person name="Chiriac C."/>
            <person name="Salcher M."/>
            <person name="Ghai R."/>
            <person name="Kavagutti S V."/>
        </authorList>
    </citation>
    <scope>NUCLEOTIDE SEQUENCE</scope>
</reference>
<evidence type="ECO:0000259" key="2">
    <source>
        <dbReference type="PROSITE" id="PS50853"/>
    </source>
</evidence>
<name>A0A6J7CGL8_9ZZZZ</name>
<dbReference type="PROSITE" id="PS50853">
    <property type="entry name" value="FN3"/>
    <property type="match status" value="4"/>
</dbReference>
<dbReference type="SUPFAM" id="SSF49265">
    <property type="entry name" value="Fibronectin type III"/>
    <property type="match status" value="3"/>
</dbReference>
<dbReference type="InterPro" id="IPR013783">
    <property type="entry name" value="Ig-like_fold"/>
</dbReference>
<feature type="domain" description="Fibronectin type-III" evidence="2">
    <location>
        <begin position="449"/>
        <end position="547"/>
    </location>
</feature>
<proteinExistence type="predicted"/>
<gene>
    <name evidence="3" type="ORF">UFOPK3317_00186</name>
    <name evidence="4" type="ORF">UFOPK4071_00273</name>
</gene>
<dbReference type="EMBL" id="CAFBLK010000018">
    <property type="protein sequence ID" value="CAB4856771.1"/>
    <property type="molecule type" value="Genomic_DNA"/>
</dbReference>
<dbReference type="PANTHER" id="PTHR13817:SF166">
    <property type="entry name" value="NEURONAL IGCAM-RELATED"/>
    <property type="match status" value="1"/>
</dbReference>